<keyword evidence="3" id="KW-1185">Reference proteome</keyword>
<reference evidence="2 3" key="1">
    <citation type="submission" date="2017-12" db="EMBL/GenBank/DDBJ databases">
        <title>Genomic Encyclopedia of Type Strains, Phase III (KMG-III): the genomes of soil and plant-associated and newly described type strains.</title>
        <authorList>
            <person name="Whitman W."/>
        </authorList>
    </citation>
    <scope>NUCLEOTIDE SEQUENCE [LARGE SCALE GENOMIC DNA]</scope>
    <source>
        <strain evidence="2 3">LP43</strain>
    </source>
</reference>
<name>A0A2N3V385_9BACT</name>
<dbReference type="EMBL" id="PJMU01000001">
    <property type="protein sequence ID" value="PKV76091.1"/>
    <property type="molecule type" value="Genomic_DNA"/>
</dbReference>
<accession>A0A2N3V385</accession>
<feature type="domain" description="DUF4268" evidence="1">
    <location>
        <begin position="30"/>
        <end position="165"/>
    </location>
</feature>
<evidence type="ECO:0000259" key="1">
    <source>
        <dbReference type="Pfam" id="PF14088"/>
    </source>
</evidence>
<comment type="caution">
    <text evidence="2">The sequence shown here is derived from an EMBL/GenBank/DDBJ whole genome shotgun (WGS) entry which is preliminary data.</text>
</comment>
<proteinExistence type="predicted"/>
<dbReference type="AlphaFoldDB" id="A0A2N3V385"/>
<protein>
    <submittedName>
        <fullName evidence="2">Uncharacterized protein DUF4268</fullName>
    </submittedName>
</protein>
<organism evidence="2 3">
    <name type="scientific">Pontibacter ramchanderi</name>
    <dbReference type="NCBI Taxonomy" id="1179743"/>
    <lineage>
        <taxon>Bacteria</taxon>
        <taxon>Pseudomonadati</taxon>
        <taxon>Bacteroidota</taxon>
        <taxon>Cytophagia</taxon>
        <taxon>Cytophagales</taxon>
        <taxon>Hymenobacteraceae</taxon>
        <taxon>Pontibacter</taxon>
    </lineage>
</organism>
<dbReference type="InterPro" id="IPR025364">
    <property type="entry name" value="DUF4268"/>
</dbReference>
<evidence type="ECO:0000313" key="3">
    <source>
        <dbReference type="Proteomes" id="UP000233782"/>
    </source>
</evidence>
<dbReference type="Pfam" id="PF14088">
    <property type="entry name" value="DUF4268"/>
    <property type="match status" value="1"/>
</dbReference>
<gene>
    <name evidence="2" type="ORF">BD749_1041</name>
</gene>
<dbReference type="Proteomes" id="UP000233782">
    <property type="component" value="Unassembled WGS sequence"/>
</dbReference>
<sequence length="173" mass="20339">MPLSPIVYFANYPGNHQFYGMYTREQASKLKQAFWTAFGQYMAPVLSAEGMPTNWINYKTGLKNVYFRMQADKKLASIAIEMTQPDPEIQQMFFEQFEALRELLHGTVGEEWTWDLYTTDEYGKEISRIHTELRGVNVFNQDDWPALISFFKPRIIALDAFWSDAKYSFDELR</sequence>
<evidence type="ECO:0000313" key="2">
    <source>
        <dbReference type="EMBL" id="PKV76091.1"/>
    </source>
</evidence>